<accession>A0AAW0AP72</accession>
<protein>
    <submittedName>
        <fullName evidence="2">Uncharacterized protein</fullName>
    </submittedName>
</protein>
<feature type="compositionally biased region" description="Basic and acidic residues" evidence="1">
    <location>
        <begin position="185"/>
        <end position="199"/>
    </location>
</feature>
<reference evidence="2 3" key="1">
    <citation type="journal article" date="2024" name="J Genomics">
        <title>Draft genome sequencing and assembly of Favolaschia claudopus CIRM-BRFM 2984 isolated from oak limbs.</title>
        <authorList>
            <person name="Navarro D."/>
            <person name="Drula E."/>
            <person name="Chaduli D."/>
            <person name="Cazenave R."/>
            <person name="Ahrendt S."/>
            <person name="Wang J."/>
            <person name="Lipzen A."/>
            <person name="Daum C."/>
            <person name="Barry K."/>
            <person name="Grigoriev I.V."/>
            <person name="Favel A."/>
            <person name="Rosso M.N."/>
            <person name="Martin F."/>
        </authorList>
    </citation>
    <scope>NUCLEOTIDE SEQUENCE [LARGE SCALE GENOMIC DNA]</scope>
    <source>
        <strain evidence="2 3">CIRM-BRFM 2984</strain>
    </source>
</reference>
<feature type="region of interest" description="Disordered" evidence="1">
    <location>
        <begin position="151"/>
        <end position="225"/>
    </location>
</feature>
<comment type="caution">
    <text evidence="2">The sequence shown here is derived from an EMBL/GenBank/DDBJ whole genome shotgun (WGS) entry which is preliminary data.</text>
</comment>
<dbReference type="AlphaFoldDB" id="A0AAW0AP72"/>
<feature type="region of interest" description="Disordered" evidence="1">
    <location>
        <begin position="42"/>
        <end position="79"/>
    </location>
</feature>
<organism evidence="2 3">
    <name type="scientific">Favolaschia claudopus</name>
    <dbReference type="NCBI Taxonomy" id="2862362"/>
    <lineage>
        <taxon>Eukaryota</taxon>
        <taxon>Fungi</taxon>
        <taxon>Dikarya</taxon>
        <taxon>Basidiomycota</taxon>
        <taxon>Agaricomycotina</taxon>
        <taxon>Agaricomycetes</taxon>
        <taxon>Agaricomycetidae</taxon>
        <taxon>Agaricales</taxon>
        <taxon>Marasmiineae</taxon>
        <taxon>Mycenaceae</taxon>
        <taxon>Favolaschia</taxon>
    </lineage>
</organism>
<keyword evidence="3" id="KW-1185">Reference proteome</keyword>
<evidence type="ECO:0000256" key="1">
    <source>
        <dbReference type="SAM" id="MobiDB-lite"/>
    </source>
</evidence>
<dbReference type="Proteomes" id="UP001362999">
    <property type="component" value="Unassembled WGS sequence"/>
</dbReference>
<evidence type="ECO:0000313" key="2">
    <source>
        <dbReference type="EMBL" id="KAK7015053.1"/>
    </source>
</evidence>
<name>A0AAW0AP72_9AGAR</name>
<dbReference type="EMBL" id="JAWWNJ010000055">
    <property type="protein sequence ID" value="KAK7015053.1"/>
    <property type="molecule type" value="Genomic_DNA"/>
</dbReference>
<gene>
    <name evidence="2" type="ORF">R3P38DRAFT_3205084</name>
</gene>
<evidence type="ECO:0000313" key="3">
    <source>
        <dbReference type="Proteomes" id="UP001362999"/>
    </source>
</evidence>
<sequence>MQGRKRKGRKKYFEHADDYIPRELTSEEVKVEDRRARGRKYYAQYTQTPEDADNLKWDPPKVKESGYTNGADEGMDEGEKNSFEASITALTLLIGPSLTVRGQLPTLWQQKLNEIRGAESGEGAQLGEHTDSGDREVLVVESQLREKETIASQTSIIAQPPTPSFAALAATSPLPPSSPPPLSTRDLEPRLAAGRDRHPVPRSSPLRSPGRCTCSAGAASTLENP</sequence>
<feature type="compositionally biased region" description="Pro residues" evidence="1">
    <location>
        <begin position="173"/>
        <end position="182"/>
    </location>
</feature>
<feature type="compositionally biased region" description="Basic and acidic residues" evidence="1">
    <location>
        <begin position="53"/>
        <end position="64"/>
    </location>
</feature>
<proteinExistence type="predicted"/>